<dbReference type="InterPro" id="IPR026002">
    <property type="entry name" value="ATC_hydrolase-like"/>
</dbReference>
<dbReference type="GO" id="GO:0016787">
    <property type="term" value="F:hydrolase activity"/>
    <property type="evidence" value="ECO:0007669"/>
    <property type="project" value="UniProtKB-KW"/>
</dbReference>
<dbReference type="STRING" id="633813.SAMN04488087_1724"/>
<reference evidence="2" key="1">
    <citation type="submission" date="2016-11" db="EMBL/GenBank/DDBJ databases">
        <authorList>
            <person name="Varghese N."/>
            <person name="Submissions S."/>
        </authorList>
    </citation>
    <scope>NUCLEOTIDE SEQUENCE [LARGE SCALE GENOMIC DNA]</scope>
    <source>
        <strain evidence="2">DSM 22212</strain>
    </source>
</reference>
<dbReference type="Proteomes" id="UP000185812">
    <property type="component" value="Unassembled WGS sequence"/>
</dbReference>
<evidence type="ECO:0000313" key="1">
    <source>
        <dbReference type="EMBL" id="SHK69078.1"/>
    </source>
</evidence>
<evidence type="ECO:0000313" key="2">
    <source>
        <dbReference type="Proteomes" id="UP000185812"/>
    </source>
</evidence>
<dbReference type="EMBL" id="FRAU01000005">
    <property type="protein sequence ID" value="SHK69078.1"/>
    <property type="molecule type" value="Genomic_DNA"/>
</dbReference>
<keyword evidence="2" id="KW-1185">Reference proteome</keyword>
<protein>
    <submittedName>
        <fullName evidence="1">L-2-amino-thiazoline-4-carboxylic acid hydrolase</fullName>
    </submittedName>
</protein>
<keyword evidence="1" id="KW-0378">Hydrolase</keyword>
<dbReference type="Pfam" id="PF14196">
    <property type="entry name" value="ATC_hydrolase"/>
    <property type="match status" value="1"/>
</dbReference>
<dbReference type="AlphaFoldDB" id="A0A1M6UIZ6"/>
<organism evidence="1 2">
    <name type="scientific">Rhodothermus profundi</name>
    <dbReference type="NCBI Taxonomy" id="633813"/>
    <lineage>
        <taxon>Bacteria</taxon>
        <taxon>Pseudomonadati</taxon>
        <taxon>Rhodothermota</taxon>
        <taxon>Rhodothermia</taxon>
        <taxon>Rhodothermales</taxon>
        <taxon>Rhodothermaceae</taxon>
        <taxon>Rhodothermus</taxon>
    </lineage>
</organism>
<name>A0A1M6UIZ6_9BACT</name>
<gene>
    <name evidence="1" type="ORF">SAMN04488087_1724</name>
</gene>
<accession>A0A1M6UIZ6</accession>
<proteinExistence type="predicted"/>
<sequence>MSTQFSWHNWVARSFARVFTRRLGVLFRRYTNGAVLNRHALHEEAEQLRQSNQDLALDPPAQVHLLMTSYVLAGYRILQDHGLSPEAARALLQQAFAGMGRRWIWLFTWLQMRLARNPLEMLRQTARRRARTDYGATFHFSETGNAEAFTLLVHRCFYYDFFRRNGHPELTLIFCAWDRNWADAIRPERDGVRFERPTTLAEGQDACRFVFRRDTRPQNPA</sequence>
<dbReference type="RefSeq" id="WP_072715559.1">
    <property type="nucleotide sequence ID" value="NZ_FRAU01000005.1"/>
</dbReference>